<dbReference type="Proteomes" id="UP000230564">
    <property type="component" value="Unassembled WGS sequence"/>
</dbReference>
<sequence length="583" mass="63284">MKKIIFSMLIGSFIIAPLIILAEYDDTIQYLQNQAQNAWITQALAAAEVENINLDYLNPNTSDLMTAVKNTLALAAVESEDYQSLESLLITINSNFNSGQLGSTDLLNDDFWGLMALASINQTDDVVLLKDFILAHQNSDGGWSWSVSGASDSNDTAAAIMALVDGGLDNSSPEIVNALNYLHSVQNEDGGFGYDQFSDSDGASTAWIIAALNKLNMAVNTWQIGENNPLIFMDSLKRVDGSFAWLPADEDGSPLVTAYALLSLSGRTYPVNYIILENGSTPVGVDLRIEGLDQTICLASDLEAQTVLDLLAVGSQVCNFEYEAIETEYGMYVTMIDGLEAEGINGWHYWVNWQTGMVSVDNYQLEAGDSVLWGYGGLTVYPGRVEANLNDNNLTVSASYFDGQNWLAWPQAEVHVGSAIYTADNNGQVNVTLETEGVYPVWAEQTELYIRSNKVYITIGQGISNTVDLSVNIENGGHHGGDVIAFNVDQTNINFGILNPGQSAETILVLSNTGNVNIYIEASVLGDDPFSSHTILNQELWENYNLSLPVSLSDAVNVSLSIPDDFAGQGQKNGQLIFWATAN</sequence>
<protein>
    <recommendedName>
        <fullName evidence="6">DUF4430 domain-containing protein</fullName>
    </recommendedName>
</protein>
<dbReference type="SUPFAM" id="SSF48239">
    <property type="entry name" value="Terpenoid cyclases/Protein prenyltransferases"/>
    <property type="match status" value="1"/>
</dbReference>
<dbReference type="CDD" id="cd00688">
    <property type="entry name" value="ISOPREN_C2_like"/>
    <property type="match status" value="1"/>
</dbReference>
<dbReference type="InterPro" id="IPR027954">
    <property type="entry name" value="Transcobalamin-like_C"/>
</dbReference>
<dbReference type="Gene3D" id="2.170.130.30">
    <property type="match status" value="1"/>
</dbReference>
<feature type="domain" description="Prenyltransferase alpha-alpha toroid" evidence="2">
    <location>
        <begin position="27"/>
        <end position="223"/>
    </location>
</feature>
<gene>
    <name evidence="4" type="ORF">COV55_01340</name>
</gene>
<accession>A0A2H0NDV9</accession>
<name>A0A2H0NDV9_9BACT</name>
<dbReference type="AlphaFoldDB" id="A0A2H0NDV9"/>
<evidence type="ECO:0000313" key="5">
    <source>
        <dbReference type="Proteomes" id="UP000230564"/>
    </source>
</evidence>
<keyword evidence="1" id="KW-0677">Repeat</keyword>
<dbReference type="InterPro" id="IPR008930">
    <property type="entry name" value="Terpenoid_cyclase/PrenylTrfase"/>
</dbReference>
<reference evidence="4 5" key="1">
    <citation type="submission" date="2017-09" db="EMBL/GenBank/DDBJ databases">
        <title>Depth-based differentiation of microbial function through sediment-hosted aquifers and enrichment of novel symbionts in the deep terrestrial subsurface.</title>
        <authorList>
            <person name="Probst A.J."/>
            <person name="Ladd B."/>
            <person name="Jarett J.K."/>
            <person name="Geller-Mcgrath D.E."/>
            <person name="Sieber C.M."/>
            <person name="Emerson J.B."/>
            <person name="Anantharaman K."/>
            <person name="Thomas B.C."/>
            <person name="Malmstrom R."/>
            <person name="Stieglmeier M."/>
            <person name="Klingl A."/>
            <person name="Woyke T."/>
            <person name="Ryan C.M."/>
            <person name="Banfield J.F."/>
        </authorList>
    </citation>
    <scope>NUCLEOTIDE SEQUENCE [LARGE SCALE GENOMIC DNA]</scope>
    <source>
        <strain evidence="4">CG11_big_fil_rev_8_21_14_0_20_36_20</strain>
    </source>
</reference>
<organism evidence="4 5">
    <name type="scientific">Candidatus Komeilibacteria bacterium CG11_big_fil_rev_8_21_14_0_20_36_20</name>
    <dbReference type="NCBI Taxonomy" id="1974477"/>
    <lineage>
        <taxon>Bacteria</taxon>
        <taxon>Candidatus Komeiliibacteriota</taxon>
    </lineage>
</organism>
<proteinExistence type="predicted"/>
<evidence type="ECO:0000259" key="3">
    <source>
        <dbReference type="Pfam" id="PF14478"/>
    </source>
</evidence>
<dbReference type="EMBL" id="PCWQ01000007">
    <property type="protein sequence ID" value="PIR07054.1"/>
    <property type="molecule type" value="Genomic_DNA"/>
</dbReference>
<dbReference type="Pfam" id="PF00432">
    <property type="entry name" value="Prenyltrans"/>
    <property type="match status" value="1"/>
</dbReference>
<dbReference type="Gene3D" id="1.50.10.20">
    <property type="match status" value="1"/>
</dbReference>
<evidence type="ECO:0008006" key="6">
    <source>
        <dbReference type="Google" id="ProtNLM"/>
    </source>
</evidence>
<dbReference type="InterPro" id="IPR001330">
    <property type="entry name" value="Prenyltrans"/>
</dbReference>
<evidence type="ECO:0000259" key="2">
    <source>
        <dbReference type="Pfam" id="PF00432"/>
    </source>
</evidence>
<evidence type="ECO:0000256" key="1">
    <source>
        <dbReference type="ARBA" id="ARBA00022737"/>
    </source>
</evidence>
<feature type="domain" description="Transcobalamin-like C-terminal" evidence="3">
    <location>
        <begin position="321"/>
        <end position="376"/>
    </location>
</feature>
<dbReference type="GO" id="GO:0003824">
    <property type="term" value="F:catalytic activity"/>
    <property type="evidence" value="ECO:0007669"/>
    <property type="project" value="InterPro"/>
</dbReference>
<comment type="caution">
    <text evidence="4">The sequence shown here is derived from an EMBL/GenBank/DDBJ whole genome shotgun (WGS) entry which is preliminary data.</text>
</comment>
<dbReference type="Pfam" id="PF14478">
    <property type="entry name" value="DUF4430"/>
    <property type="match status" value="1"/>
</dbReference>
<evidence type="ECO:0000313" key="4">
    <source>
        <dbReference type="EMBL" id="PIR07054.1"/>
    </source>
</evidence>